<dbReference type="Pfam" id="PF08522">
    <property type="entry name" value="BT_3987-like_N"/>
    <property type="match status" value="1"/>
</dbReference>
<evidence type="ECO:0000313" key="3">
    <source>
        <dbReference type="Proteomes" id="UP000249891"/>
    </source>
</evidence>
<dbReference type="PROSITE" id="PS51257">
    <property type="entry name" value="PROKAR_LIPOPROTEIN"/>
    <property type="match status" value="1"/>
</dbReference>
<organism evidence="2 3">
    <name type="scientific">Capnocytophaga ochracea</name>
    <dbReference type="NCBI Taxonomy" id="1018"/>
    <lineage>
        <taxon>Bacteria</taxon>
        <taxon>Pseudomonadati</taxon>
        <taxon>Bacteroidota</taxon>
        <taxon>Flavobacteriia</taxon>
        <taxon>Flavobacteriales</taxon>
        <taxon>Flavobacteriaceae</taxon>
        <taxon>Capnocytophaga</taxon>
    </lineage>
</organism>
<dbReference type="Gene3D" id="2.60.40.1510">
    <property type="entry name" value="ntegrin, alpha v. Chain A, domain 3"/>
    <property type="match status" value="1"/>
</dbReference>
<feature type="domain" description="BT-3987-like N-terminal" evidence="1">
    <location>
        <begin position="73"/>
        <end position="172"/>
    </location>
</feature>
<accession>A0A2X2RC31</accession>
<reference evidence="2 3" key="1">
    <citation type="submission" date="2018-06" db="EMBL/GenBank/DDBJ databases">
        <authorList>
            <consortium name="Pathogen Informatics"/>
            <person name="Doyle S."/>
        </authorList>
    </citation>
    <scope>NUCLEOTIDE SEQUENCE [LARGE SCALE GENOMIC DNA]</scope>
    <source>
        <strain evidence="2 3">NCTC11546</strain>
    </source>
</reference>
<dbReference type="Gene3D" id="2.60.120.260">
    <property type="entry name" value="Galactose-binding domain-like"/>
    <property type="match status" value="1"/>
</dbReference>
<dbReference type="InterPro" id="IPR013728">
    <property type="entry name" value="BT_3987-like_N"/>
</dbReference>
<name>A0A2X2RC31_CAPOC</name>
<proteinExistence type="predicted"/>
<gene>
    <name evidence="2" type="ORF">NCTC11546_01909</name>
</gene>
<dbReference type="RefSeq" id="WP_128091731.1">
    <property type="nucleotide sequence ID" value="NZ_UARG01000017.1"/>
</dbReference>
<dbReference type="Proteomes" id="UP000249891">
    <property type="component" value="Unassembled WGS sequence"/>
</dbReference>
<evidence type="ECO:0000313" key="2">
    <source>
        <dbReference type="EMBL" id="SQA78668.1"/>
    </source>
</evidence>
<dbReference type="AlphaFoldDB" id="A0A2X2RC31"/>
<sequence length="471" mass="52737">MKRIIINSFIVVFCLAILMACKKDEITIQKNESTTWEIDKKIVDDDIRTRIGYDPRFQYAYPATSEVVVPMLSLEGFTFTDKNTRSLEIRFSRASAQDVKVSLVYDASLYEKIRGNYSGYELGAANLVEITTAEKTITAGTTSTTFELKVANQANFNKKVILPFAVKVTNNDLVKTLNGKDYFVVKIYPKNVTFEVANKTITKNATLEDGKAKMANKEVTVTVTPSDLIPTDISLSLERDDNLVSGKTLAPNDIVGTIDKIDFKNKTTGKITFSLQNVESITTKGSYVLPLKLMAYDASGTAYQVLNTPILVTIEVSEYGIPDNNRIKEIKSYSGALIESSNYSFSSNYEQGHLGKLSDRRTDNGNWWINTYLKGDKTVYLLASFNTSTLIKGVKITQKTAGKRVQGLVAYASDTNQQSLYKSQGEFVAEESTGSVLYLKFEKPIKAQYLMLSYFENSDNQYIDIHELEFF</sequence>
<dbReference type="EMBL" id="UARG01000017">
    <property type="protein sequence ID" value="SQA78668.1"/>
    <property type="molecule type" value="Genomic_DNA"/>
</dbReference>
<protein>
    <recommendedName>
        <fullName evidence="1">BT-3987-like N-terminal domain-containing protein</fullName>
    </recommendedName>
</protein>
<evidence type="ECO:0000259" key="1">
    <source>
        <dbReference type="Pfam" id="PF08522"/>
    </source>
</evidence>